<dbReference type="EnsemblPlants" id="KQL23437">
    <property type="protein sequence ID" value="KQL23437"/>
    <property type="gene ID" value="SETIT_030947mg"/>
</dbReference>
<accession>K3ZWG5</accession>
<dbReference type="Proteomes" id="UP000004995">
    <property type="component" value="Unassembled WGS sequence"/>
</dbReference>
<dbReference type="Gramene" id="KQL23437">
    <property type="protein sequence ID" value="KQL23437"/>
    <property type="gene ID" value="SETIT_030947mg"/>
</dbReference>
<dbReference type="OMA" id="ISWATEW"/>
<evidence type="ECO:0000313" key="2">
    <source>
        <dbReference type="EnsemblPlants" id="KQL23437"/>
    </source>
</evidence>
<reference evidence="2" key="3">
    <citation type="submission" date="2018-08" db="UniProtKB">
        <authorList>
            <consortium name="EnsemblPlants"/>
        </authorList>
    </citation>
    <scope>IDENTIFICATION</scope>
    <source>
        <strain evidence="2">Yugu1</strain>
    </source>
</reference>
<dbReference type="EMBL" id="CM003529">
    <property type="protein sequence ID" value="RCV10546.1"/>
    <property type="molecule type" value="Genomic_DNA"/>
</dbReference>
<organism evidence="2 3">
    <name type="scientific">Setaria italica</name>
    <name type="common">Foxtail millet</name>
    <name type="synonym">Panicum italicum</name>
    <dbReference type="NCBI Taxonomy" id="4555"/>
    <lineage>
        <taxon>Eukaryota</taxon>
        <taxon>Viridiplantae</taxon>
        <taxon>Streptophyta</taxon>
        <taxon>Embryophyta</taxon>
        <taxon>Tracheophyta</taxon>
        <taxon>Spermatophyta</taxon>
        <taxon>Magnoliopsida</taxon>
        <taxon>Liliopsida</taxon>
        <taxon>Poales</taxon>
        <taxon>Poaceae</taxon>
        <taxon>PACMAD clade</taxon>
        <taxon>Panicoideae</taxon>
        <taxon>Panicodae</taxon>
        <taxon>Paniceae</taxon>
        <taxon>Cenchrinae</taxon>
        <taxon>Setaria</taxon>
    </lineage>
</organism>
<proteinExistence type="predicted"/>
<dbReference type="AlphaFoldDB" id="K3ZWG5"/>
<sequence>MADTEFRRQLCGDVSSSVVMVEKPTGPSSQFCVGCVIHKTTIDTYILTRTEFIPRKCKLVVHFSDGTKQEAKRLVGDKQFTVIHSSNAHASSTAIWFRHEPIDYSELLCIVPKPPASFQRFWDRIARPSCASTRDDGTLVPDRYFLYICHHDNTKLMTTAPIFHKDGGVCGFVLDDCMTTDKTGEKVDAHVKFCVKATTVENKLRTMLKNDDWKRALEDKAKWSCTHNNFLLYLLLVISWATEW</sequence>
<evidence type="ECO:0000313" key="1">
    <source>
        <dbReference type="EMBL" id="RCV10546.1"/>
    </source>
</evidence>
<protein>
    <submittedName>
        <fullName evidence="1 2">Uncharacterized protein</fullName>
    </submittedName>
</protein>
<name>K3ZWG5_SETIT</name>
<reference evidence="1" key="2">
    <citation type="submission" date="2015-07" db="EMBL/GenBank/DDBJ databases">
        <authorList>
            <person name="Noorani M."/>
        </authorList>
    </citation>
    <scope>NUCLEOTIDE SEQUENCE</scope>
    <source>
        <strain evidence="1">Yugu1</strain>
    </source>
</reference>
<reference evidence="1 3" key="1">
    <citation type="journal article" date="2012" name="Nat. Biotechnol.">
        <title>Reference genome sequence of the model plant Setaria.</title>
        <authorList>
            <person name="Bennetzen J.L."/>
            <person name="Schmutz J."/>
            <person name="Wang H."/>
            <person name="Percifield R."/>
            <person name="Hawkins J."/>
            <person name="Pontaroli A.C."/>
            <person name="Estep M."/>
            <person name="Feng L."/>
            <person name="Vaughn J.N."/>
            <person name="Grimwood J."/>
            <person name="Jenkins J."/>
            <person name="Barry K."/>
            <person name="Lindquist E."/>
            <person name="Hellsten U."/>
            <person name="Deshpande S."/>
            <person name="Wang X."/>
            <person name="Wu X."/>
            <person name="Mitros T."/>
            <person name="Triplett J."/>
            <person name="Yang X."/>
            <person name="Ye C.Y."/>
            <person name="Mauro-Herrera M."/>
            <person name="Wang L."/>
            <person name="Li P."/>
            <person name="Sharma M."/>
            <person name="Sharma R."/>
            <person name="Ronald P.C."/>
            <person name="Panaud O."/>
            <person name="Kellogg E.A."/>
            <person name="Brutnell T.P."/>
            <person name="Doust A.N."/>
            <person name="Tuskan G.A."/>
            <person name="Rokhsar D."/>
            <person name="Devos K.M."/>
        </authorList>
    </citation>
    <scope>NUCLEOTIDE SEQUENCE [LARGE SCALE GENOMIC DNA]</scope>
    <source>
        <strain evidence="3">cv. Yugu1</strain>
        <strain evidence="1">Yugu1</strain>
    </source>
</reference>
<gene>
    <name evidence="1" type="ORF">SETIT_2G120300v2</name>
</gene>
<dbReference type="HOGENOM" id="CLU_1139661_0_0_1"/>
<dbReference type="OrthoDB" id="10413245at2759"/>
<keyword evidence="3" id="KW-1185">Reference proteome</keyword>
<dbReference type="EMBL" id="AGNK02000854">
    <property type="status" value="NOT_ANNOTATED_CDS"/>
    <property type="molecule type" value="Genomic_DNA"/>
</dbReference>
<evidence type="ECO:0000313" key="3">
    <source>
        <dbReference type="Proteomes" id="UP000004995"/>
    </source>
</evidence>